<accession>A0A2P6PXF9</accession>
<dbReference type="SUPFAM" id="SSF50978">
    <property type="entry name" value="WD40 repeat-like"/>
    <property type="match status" value="1"/>
</dbReference>
<dbReference type="InterPro" id="IPR020472">
    <property type="entry name" value="WD40_PAC1"/>
</dbReference>
<organism evidence="10 11">
    <name type="scientific">Rosa chinensis</name>
    <name type="common">China rose</name>
    <dbReference type="NCBI Taxonomy" id="74649"/>
    <lineage>
        <taxon>Eukaryota</taxon>
        <taxon>Viridiplantae</taxon>
        <taxon>Streptophyta</taxon>
        <taxon>Embryophyta</taxon>
        <taxon>Tracheophyta</taxon>
        <taxon>Spermatophyta</taxon>
        <taxon>Magnoliopsida</taxon>
        <taxon>eudicotyledons</taxon>
        <taxon>Gunneridae</taxon>
        <taxon>Pentapetalae</taxon>
        <taxon>rosids</taxon>
        <taxon>fabids</taxon>
        <taxon>Rosales</taxon>
        <taxon>Rosaceae</taxon>
        <taxon>Rosoideae</taxon>
        <taxon>Rosoideae incertae sedis</taxon>
        <taxon>Rosa</taxon>
    </lineage>
</organism>
<dbReference type="AlphaFoldDB" id="A0A2P6PXF9"/>
<dbReference type="PROSITE" id="PS50294">
    <property type="entry name" value="WD_REPEATS_REGION"/>
    <property type="match status" value="2"/>
</dbReference>
<dbReference type="GO" id="GO:0008270">
    <property type="term" value="F:zinc ion binding"/>
    <property type="evidence" value="ECO:0007669"/>
    <property type="project" value="UniProtKB-KW"/>
</dbReference>
<dbReference type="SMART" id="SM00184">
    <property type="entry name" value="RING"/>
    <property type="match status" value="1"/>
</dbReference>
<dbReference type="InterPro" id="IPR001841">
    <property type="entry name" value="Znf_RING"/>
</dbReference>
<reference evidence="10 11" key="1">
    <citation type="journal article" date="2018" name="Nat. Genet.">
        <title>The Rosa genome provides new insights in the design of modern roses.</title>
        <authorList>
            <person name="Bendahmane M."/>
        </authorList>
    </citation>
    <scope>NUCLEOTIDE SEQUENCE [LARGE SCALE GENOMIC DNA]</scope>
    <source>
        <strain evidence="11">cv. Old Blush</strain>
    </source>
</reference>
<evidence type="ECO:0000259" key="8">
    <source>
        <dbReference type="PROSITE" id="PS50011"/>
    </source>
</evidence>
<dbReference type="InterPro" id="IPR000719">
    <property type="entry name" value="Prot_kinase_dom"/>
</dbReference>
<gene>
    <name evidence="10" type="ORF">RchiOBHm_Chr6g0296591</name>
</gene>
<dbReference type="SMART" id="SM00320">
    <property type="entry name" value="WD40"/>
    <property type="match status" value="6"/>
</dbReference>
<feature type="repeat" description="WD" evidence="7">
    <location>
        <begin position="638"/>
        <end position="677"/>
    </location>
</feature>
<dbReference type="Pfam" id="PF00400">
    <property type="entry name" value="WD40"/>
    <property type="match status" value="2"/>
</dbReference>
<dbReference type="PROSITE" id="PS50089">
    <property type="entry name" value="ZF_RING_2"/>
    <property type="match status" value="1"/>
</dbReference>
<feature type="domain" description="Protein kinase" evidence="8">
    <location>
        <begin position="104"/>
        <end position="440"/>
    </location>
</feature>
<feature type="repeat" description="WD" evidence="7">
    <location>
        <begin position="508"/>
        <end position="547"/>
    </location>
</feature>
<dbReference type="PROSITE" id="PS50011">
    <property type="entry name" value="PROTEIN_KINASE_DOM"/>
    <property type="match status" value="1"/>
</dbReference>
<keyword evidence="2" id="KW-0479">Metal-binding</keyword>
<dbReference type="InterPro" id="IPR013083">
    <property type="entry name" value="Znf_RING/FYVE/PHD"/>
</dbReference>
<dbReference type="Gene3D" id="2.130.10.10">
    <property type="entry name" value="YVTN repeat-like/Quinoprotein amine dehydrogenase"/>
    <property type="match status" value="2"/>
</dbReference>
<dbReference type="Gene3D" id="3.30.40.10">
    <property type="entry name" value="Zinc/RING finger domain, C3HC4 (zinc finger)"/>
    <property type="match status" value="1"/>
</dbReference>
<evidence type="ECO:0000256" key="1">
    <source>
        <dbReference type="ARBA" id="ARBA00022574"/>
    </source>
</evidence>
<dbReference type="PRINTS" id="PR00320">
    <property type="entry name" value="GPROTEINBRPT"/>
</dbReference>
<dbReference type="SMART" id="SM00220">
    <property type="entry name" value="S_TKc"/>
    <property type="match status" value="1"/>
</dbReference>
<dbReference type="InterPro" id="IPR036322">
    <property type="entry name" value="WD40_repeat_dom_sf"/>
</dbReference>
<dbReference type="InterPro" id="IPR027370">
    <property type="entry name" value="Znf-RING_euk"/>
</dbReference>
<dbReference type="Proteomes" id="UP000238479">
    <property type="component" value="Chromosome 6"/>
</dbReference>
<dbReference type="Pfam" id="PF13445">
    <property type="entry name" value="zf-RING_UBOX"/>
    <property type="match status" value="1"/>
</dbReference>
<dbReference type="Gramene" id="PRQ26622">
    <property type="protein sequence ID" value="PRQ26622"/>
    <property type="gene ID" value="RchiOBHm_Chr6g0296591"/>
</dbReference>
<dbReference type="GO" id="GO:0004672">
    <property type="term" value="F:protein kinase activity"/>
    <property type="evidence" value="ECO:0007669"/>
    <property type="project" value="InterPro"/>
</dbReference>
<keyword evidence="3" id="KW-0677">Repeat</keyword>
<protein>
    <submittedName>
        <fullName evidence="10">Putative transcription factor WD40-like family</fullName>
    </submittedName>
</protein>
<feature type="domain" description="RING-type" evidence="9">
    <location>
        <begin position="6"/>
        <end position="51"/>
    </location>
</feature>
<keyword evidence="5" id="KW-0862">Zinc</keyword>
<dbReference type="InterPro" id="IPR015943">
    <property type="entry name" value="WD40/YVTN_repeat-like_dom_sf"/>
</dbReference>
<dbReference type="GO" id="GO:0005524">
    <property type="term" value="F:ATP binding"/>
    <property type="evidence" value="ECO:0007669"/>
    <property type="project" value="InterPro"/>
</dbReference>
<evidence type="ECO:0000256" key="4">
    <source>
        <dbReference type="ARBA" id="ARBA00022771"/>
    </source>
</evidence>
<keyword evidence="11" id="KW-1185">Reference proteome</keyword>
<dbReference type="SUPFAM" id="SSF57850">
    <property type="entry name" value="RING/U-box"/>
    <property type="match status" value="1"/>
</dbReference>
<dbReference type="STRING" id="74649.A0A2P6PXF9"/>
<dbReference type="OMA" id="WKCINGS"/>
<evidence type="ECO:0000256" key="3">
    <source>
        <dbReference type="ARBA" id="ARBA00022737"/>
    </source>
</evidence>
<dbReference type="SUPFAM" id="SSF56112">
    <property type="entry name" value="Protein kinase-like (PK-like)"/>
    <property type="match status" value="1"/>
</dbReference>
<dbReference type="CDD" id="cd16587">
    <property type="entry name" value="RING-HC_TRIM32_C-VII"/>
    <property type="match status" value="1"/>
</dbReference>
<evidence type="ECO:0000259" key="9">
    <source>
        <dbReference type="PROSITE" id="PS50089"/>
    </source>
</evidence>
<name>A0A2P6PXF9_ROSCH</name>
<dbReference type="Gene3D" id="1.10.510.10">
    <property type="entry name" value="Transferase(Phosphotransferase) domain 1"/>
    <property type="match status" value="1"/>
</dbReference>
<evidence type="ECO:0000256" key="2">
    <source>
        <dbReference type="ARBA" id="ARBA00022723"/>
    </source>
</evidence>
<keyword evidence="1 7" id="KW-0853">WD repeat</keyword>
<dbReference type="PROSITE" id="PS50082">
    <property type="entry name" value="WD_REPEATS_2"/>
    <property type="match status" value="2"/>
</dbReference>
<dbReference type="InterPro" id="IPR001680">
    <property type="entry name" value="WD40_rpt"/>
</dbReference>
<keyword evidence="4 6" id="KW-0863">Zinc-finger</keyword>
<evidence type="ECO:0000256" key="6">
    <source>
        <dbReference type="PROSITE-ProRule" id="PRU00175"/>
    </source>
</evidence>
<evidence type="ECO:0000313" key="10">
    <source>
        <dbReference type="EMBL" id="PRQ26622.1"/>
    </source>
</evidence>
<dbReference type="InterPro" id="IPR044715">
    <property type="entry name" value="WDR86-like"/>
</dbReference>
<comment type="caution">
    <text evidence="10">The sequence shown here is derived from an EMBL/GenBank/DDBJ whole genome shotgun (WGS) entry which is preliminary data.</text>
</comment>
<dbReference type="PANTHER" id="PTHR44489">
    <property type="match status" value="1"/>
</dbReference>
<dbReference type="InterPro" id="IPR011009">
    <property type="entry name" value="Kinase-like_dom_sf"/>
</dbReference>
<dbReference type="PANTHER" id="PTHR44489:SF11">
    <property type="entry name" value="WD REPEAT DOMAIN 86"/>
    <property type="match status" value="1"/>
</dbReference>
<proteinExistence type="predicted"/>
<evidence type="ECO:0000313" key="11">
    <source>
        <dbReference type="Proteomes" id="UP000238479"/>
    </source>
</evidence>
<evidence type="ECO:0000256" key="7">
    <source>
        <dbReference type="PROSITE-ProRule" id="PRU00221"/>
    </source>
</evidence>
<dbReference type="EMBL" id="PDCK01000044">
    <property type="protein sequence ID" value="PRQ26622.1"/>
    <property type="molecule type" value="Genomic_DNA"/>
</dbReference>
<sequence>MELPECPVCLQNYDGASTIPRVLGCGHSACEVCLAKLPHRYPETIRCPACTQLVKYPQNGAAALPKNIDLLSLALSLSPPQNPNPNSDDPRKPRQQSADDLEVFNFLPRLWSDEFYSAWKDWVVGYDAVLVETEERARLCDSGAAVGLVQVGFLERLGDSKFEFSYNVRVMKCLSGMREEERRELGLLLRGSGRQCRRIGKVYGFWGNVEDGVLYLVCESQSGRFEEKLRGLRNGDGFGRDGLGGFGVIGMEVCEAVMGLHSEGFVGGGFGVSCFGFDDFGHVFVDLNEVLVMGRKVWTSVGGRKGIGAEEMGVMFGSLLKDEAFVSMEVLFEVLKKEGIAVECESSKYMVGYDSDVWSLACVLLSLLLGKEFSEEIGNMNHICDHSTYASWIERVGDLLDSRLGSEYASLRVTLCKCLNYDPASRPLVIDVMICIRELIIKPQYDIMAGLERPVKENSTSCCLILGSSVRCPRKCQKHRKNMGCREKKSENGFVDGLAEGKVKSKVLQGHRDSITALAVGGEFLFSSSFDKTIHVWSLQDFCHVHTFKGHEHTIKALIYVDEEKPLCISGDSGGGIFVWSTSSPLGQEPLKILYEQKDWRFSGIHALAFRDGYIYTGSGDRTVKAWSMQDGTISCTMSGHKSVVSTLTVCDSVLYSGSWDGTIRLWSLSDHSPLAVLGEDTSGTVASVLSLAADRHVLIATHENGCLKVWKNDVFMKSIKMHNGAVFATGLDGKWLFTGGLDKTVNVQEWSGDEFQTDFRPIGSIPCDSVITTLLCWQGKLFVGYANWNIMVFYYGK</sequence>
<evidence type="ECO:0000256" key="5">
    <source>
        <dbReference type="ARBA" id="ARBA00022833"/>
    </source>
</evidence>